<reference evidence="1 2" key="1">
    <citation type="submission" date="2019-04" db="EMBL/GenBank/DDBJ databases">
        <title>Chromosome genome assembly for Takifugu flavidus.</title>
        <authorList>
            <person name="Xiao S."/>
        </authorList>
    </citation>
    <scope>NUCLEOTIDE SEQUENCE [LARGE SCALE GENOMIC DNA]</scope>
    <source>
        <strain evidence="1">HTHZ2018</strain>
        <tissue evidence="1">Muscle</tissue>
    </source>
</reference>
<gene>
    <name evidence="1" type="ORF">D4764_02G0003780</name>
</gene>
<keyword evidence="2" id="KW-1185">Reference proteome</keyword>
<protein>
    <submittedName>
        <fullName evidence="1">Uncharacterized protein</fullName>
    </submittedName>
</protein>
<dbReference type="Proteomes" id="UP000324091">
    <property type="component" value="Chromosome 2"/>
</dbReference>
<dbReference type="AlphaFoldDB" id="A0A5C6NNX1"/>
<accession>A0A5C6NNX1</accession>
<evidence type="ECO:0000313" key="2">
    <source>
        <dbReference type="Proteomes" id="UP000324091"/>
    </source>
</evidence>
<evidence type="ECO:0000313" key="1">
    <source>
        <dbReference type="EMBL" id="TWW67337.1"/>
    </source>
</evidence>
<dbReference type="PANTHER" id="PTHR33327:SF3">
    <property type="entry name" value="RNA-DIRECTED DNA POLYMERASE"/>
    <property type="match status" value="1"/>
</dbReference>
<organism evidence="1 2">
    <name type="scientific">Takifugu flavidus</name>
    <name type="common">sansaifugu</name>
    <dbReference type="NCBI Taxonomy" id="433684"/>
    <lineage>
        <taxon>Eukaryota</taxon>
        <taxon>Metazoa</taxon>
        <taxon>Chordata</taxon>
        <taxon>Craniata</taxon>
        <taxon>Vertebrata</taxon>
        <taxon>Euteleostomi</taxon>
        <taxon>Actinopterygii</taxon>
        <taxon>Neopterygii</taxon>
        <taxon>Teleostei</taxon>
        <taxon>Neoteleostei</taxon>
        <taxon>Acanthomorphata</taxon>
        <taxon>Eupercaria</taxon>
        <taxon>Tetraodontiformes</taxon>
        <taxon>Tetradontoidea</taxon>
        <taxon>Tetraodontidae</taxon>
        <taxon>Takifugu</taxon>
    </lineage>
</organism>
<dbReference type="EMBL" id="RHFK02000012">
    <property type="protein sequence ID" value="TWW67337.1"/>
    <property type="molecule type" value="Genomic_DNA"/>
</dbReference>
<comment type="caution">
    <text evidence="1">The sequence shown here is derived from an EMBL/GenBank/DDBJ whole genome shotgun (WGS) entry which is preliminary data.</text>
</comment>
<name>A0A5C6NNX1_9TELE</name>
<sequence>MQQLIPCGGHWVSHTQVMHGVMGVVCPGSRRRYLLFATSPRLTQPASFTASVKQPRFWQSDPAPWFQHVKTLFHLRGITEDHYRYSQCAAERSNKLLSLPGLGNGSVVDLMDSMLSLLGSDEDRFLFLHIFLCQLPHPVRAALANFPSLAAGGPQSMLVDSQRLVPEDTDQAMVAGVSSRRRKSDLCFFHQRFGHKARCCIPPCTEEPPPSRQCKLVILGHRPPADCR</sequence>
<proteinExistence type="predicted"/>
<dbReference type="PANTHER" id="PTHR33327">
    <property type="entry name" value="ENDONUCLEASE"/>
    <property type="match status" value="1"/>
</dbReference>